<comment type="caution">
    <text evidence="2">The sequence shown here is derived from an EMBL/GenBank/DDBJ whole genome shotgun (WGS) entry which is preliminary data.</text>
</comment>
<protein>
    <submittedName>
        <fullName evidence="2">Uncharacterized protein</fullName>
    </submittedName>
</protein>
<dbReference type="RefSeq" id="WP_143917149.1">
    <property type="nucleotide sequence ID" value="NZ_CANMXV010000038.1"/>
</dbReference>
<proteinExistence type="predicted"/>
<dbReference type="OrthoDB" id="9959581at2"/>
<organism evidence="2 3">
    <name type="scientific">Aquimarina algiphila</name>
    <dbReference type="NCBI Taxonomy" id="2047982"/>
    <lineage>
        <taxon>Bacteria</taxon>
        <taxon>Pseudomonadati</taxon>
        <taxon>Bacteroidota</taxon>
        <taxon>Flavobacteriia</taxon>
        <taxon>Flavobacteriales</taxon>
        <taxon>Flavobacteriaceae</taxon>
        <taxon>Aquimarina</taxon>
    </lineage>
</organism>
<sequence>MIPLKNDALRVWLALSIIFLTVSTMYGQKGVRVDQYIKVTPKNVNQFEVFNKSGTQLGIIFSNKPSKTIYLNPARSKTFSYKKYPITSRIALHYKKKTWDNTSAVLEREFYKIVTWSGVANFFSKGDDILHNARKYRNKRKGISTQEQERQDRRHQKSKELQKDIFQDAAAKVTERLIYYGHLYHASNGYDGRYFIPVKLSTAVSSY</sequence>
<evidence type="ECO:0000313" key="3">
    <source>
        <dbReference type="Proteomes" id="UP000318833"/>
    </source>
</evidence>
<evidence type="ECO:0000313" key="2">
    <source>
        <dbReference type="EMBL" id="TSE07419.1"/>
    </source>
</evidence>
<dbReference type="EMBL" id="VLNR01000033">
    <property type="protein sequence ID" value="TSE07419.1"/>
    <property type="molecule type" value="Genomic_DNA"/>
</dbReference>
<gene>
    <name evidence="2" type="ORF">FOF46_16005</name>
</gene>
<reference evidence="2 3" key="1">
    <citation type="submission" date="2019-07" db="EMBL/GenBank/DDBJ databases">
        <title>The draft genome sequence of Aquimarina algiphila M91.</title>
        <authorList>
            <person name="Meng X."/>
        </authorList>
    </citation>
    <scope>NUCLEOTIDE SEQUENCE [LARGE SCALE GENOMIC DNA]</scope>
    <source>
        <strain evidence="2 3">M91</strain>
    </source>
</reference>
<feature type="compositionally biased region" description="Basic and acidic residues" evidence="1">
    <location>
        <begin position="147"/>
        <end position="161"/>
    </location>
</feature>
<evidence type="ECO:0000256" key="1">
    <source>
        <dbReference type="SAM" id="MobiDB-lite"/>
    </source>
</evidence>
<dbReference type="AlphaFoldDB" id="A0A554VIE2"/>
<feature type="region of interest" description="Disordered" evidence="1">
    <location>
        <begin position="140"/>
        <end position="161"/>
    </location>
</feature>
<keyword evidence="3" id="KW-1185">Reference proteome</keyword>
<accession>A0A554VIE2</accession>
<name>A0A554VIE2_9FLAO</name>
<dbReference type="Proteomes" id="UP000318833">
    <property type="component" value="Unassembled WGS sequence"/>
</dbReference>